<proteinExistence type="predicted"/>
<keyword evidence="1" id="KW-1133">Transmembrane helix</keyword>
<name>A0A7X4HGX2_9BURK</name>
<keyword evidence="1" id="KW-0472">Membrane</keyword>
<evidence type="ECO:0000256" key="1">
    <source>
        <dbReference type="SAM" id="Phobius"/>
    </source>
</evidence>
<sequence>MGRIAAEFAKPASWQDFDCLSRSLMSAVHGVQFERWGPPDHREHGADAWAKLPNGKVMLLQCKGRSRSFGKSLSIANLDAAVREIDSYPHAVEELIILTTTQDNVALQDRAEELSEQRAAAGLSRVSLYGWHSIASLMVKHEAALQDYFRPRRRFWQGLRWAGVLFALLLAAGVVLLPRLR</sequence>
<keyword evidence="1" id="KW-0812">Transmembrane</keyword>
<evidence type="ECO:0000313" key="2">
    <source>
        <dbReference type="EMBL" id="MYN10282.1"/>
    </source>
</evidence>
<dbReference type="Proteomes" id="UP000450676">
    <property type="component" value="Unassembled WGS sequence"/>
</dbReference>
<organism evidence="2 3">
    <name type="scientific">Pseudoduganella aquatica</name>
    <dbReference type="NCBI Taxonomy" id="2660641"/>
    <lineage>
        <taxon>Bacteria</taxon>
        <taxon>Pseudomonadati</taxon>
        <taxon>Pseudomonadota</taxon>
        <taxon>Betaproteobacteria</taxon>
        <taxon>Burkholderiales</taxon>
        <taxon>Oxalobacteraceae</taxon>
        <taxon>Telluria group</taxon>
        <taxon>Pseudoduganella</taxon>
    </lineage>
</organism>
<dbReference type="AlphaFoldDB" id="A0A7X4HGX2"/>
<dbReference type="EMBL" id="WWCU01000035">
    <property type="protein sequence ID" value="MYN10282.1"/>
    <property type="molecule type" value="Genomic_DNA"/>
</dbReference>
<feature type="transmembrane region" description="Helical" evidence="1">
    <location>
        <begin position="158"/>
        <end position="177"/>
    </location>
</feature>
<comment type="caution">
    <text evidence="2">The sequence shown here is derived from an EMBL/GenBank/DDBJ whole genome shotgun (WGS) entry which is preliminary data.</text>
</comment>
<reference evidence="2 3" key="1">
    <citation type="submission" date="2019-12" db="EMBL/GenBank/DDBJ databases">
        <title>Novel species isolated from a subtropical stream in China.</title>
        <authorList>
            <person name="Lu H."/>
        </authorList>
    </citation>
    <scope>NUCLEOTIDE SEQUENCE [LARGE SCALE GENOMIC DNA]</scope>
    <source>
        <strain evidence="2 3">FT127W</strain>
    </source>
</reference>
<gene>
    <name evidence="2" type="ORF">GTP77_23440</name>
</gene>
<protein>
    <recommendedName>
        <fullName evidence="4">Restriction endonuclease type IV Mrr domain-containing protein</fullName>
    </recommendedName>
</protein>
<evidence type="ECO:0000313" key="3">
    <source>
        <dbReference type="Proteomes" id="UP000450676"/>
    </source>
</evidence>
<dbReference type="RefSeq" id="WP_161074578.1">
    <property type="nucleotide sequence ID" value="NZ_CP086370.1"/>
</dbReference>
<keyword evidence="3" id="KW-1185">Reference proteome</keyword>
<accession>A0A7X4HGX2</accession>
<evidence type="ECO:0008006" key="4">
    <source>
        <dbReference type="Google" id="ProtNLM"/>
    </source>
</evidence>